<evidence type="ECO:0000313" key="3">
    <source>
        <dbReference type="EMBL" id="KAJ8262883.1"/>
    </source>
</evidence>
<evidence type="ECO:0000313" key="4">
    <source>
        <dbReference type="Proteomes" id="UP001152803"/>
    </source>
</evidence>
<protein>
    <submittedName>
        <fullName evidence="3">Uncharacterized protein</fullName>
    </submittedName>
</protein>
<comment type="caution">
    <text evidence="3">The sequence shown here is derived from an EMBL/GenBank/DDBJ whole genome shotgun (WGS) entry which is preliminary data.</text>
</comment>
<dbReference type="Gene3D" id="1.25.10.10">
    <property type="entry name" value="Leucine-rich Repeat Variant"/>
    <property type="match status" value="2"/>
</dbReference>
<dbReference type="GO" id="GO:0005737">
    <property type="term" value="C:cytoplasm"/>
    <property type="evidence" value="ECO:0007669"/>
    <property type="project" value="UniProtKB-SubCell"/>
</dbReference>
<proteinExistence type="predicted"/>
<accession>A0A9Q1HUV4</accession>
<dbReference type="GO" id="GO:0051879">
    <property type="term" value="F:Hsp90 protein binding"/>
    <property type="evidence" value="ECO:0007669"/>
    <property type="project" value="TreeGrafter"/>
</dbReference>
<dbReference type="EMBL" id="JAFJMO010000011">
    <property type="protein sequence ID" value="KAJ8262883.1"/>
    <property type="molecule type" value="Genomic_DNA"/>
</dbReference>
<dbReference type="InterPro" id="IPR016024">
    <property type="entry name" value="ARM-type_fold"/>
</dbReference>
<reference evidence="3" key="1">
    <citation type="journal article" date="2023" name="Science">
        <title>Genome structures resolve the early diversification of teleost fishes.</title>
        <authorList>
            <person name="Parey E."/>
            <person name="Louis A."/>
            <person name="Montfort J."/>
            <person name="Bouchez O."/>
            <person name="Roques C."/>
            <person name="Iampietro C."/>
            <person name="Lluch J."/>
            <person name="Castinel A."/>
            <person name="Donnadieu C."/>
            <person name="Desvignes T."/>
            <person name="Floi Bucao C."/>
            <person name="Jouanno E."/>
            <person name="Wen M."/>
            <person name="Mejri S."/>
            <person name="Dirks R."/>
            <person name="Jansen H."/>
            <person name="Henkel C."/>
            <person name="Chen W.J."/>
            <person name="Zahm M."/>
            <person name="Cabau C."/>
            <person name="Klopp C."/>
            <person name="Thompson A.W."/>
            <person name="Robinson-Rechavi M."/>
            <person name="Braasch I."/>
            <person name="Lecointre G."/>
            <person name="Bobe J."/>
            <person name="Postlethwait J.H."/>
            <person name="Berthelot C."/>
            <person name="Roest Crollius H."/>
            <person name="Guiguen Y."/>
        </authorList>
    </citation>
    <scope>NUCLEOTIDE SEQUENCE</scope>
    <source>
        <strain evidence="3">Concon-B</strain>
    </source>
</reference>
<name>A0A9Q1HUV4_CONCO</name>
<gene>
    <name evidence="3" type="ORF">COCON_G00153400</name>
</gene>
<dbReference type="Proteomes" id="UP001152803">
    <property type="component" value="Unassembled WGS sequence"/>
</dbReference>
<dbReference type="InterPro" id="IPR011989">
    <property type="entry name" value="ARM-like"/>
</dbReference>
<comment type="subcellular location">
    <subcellularLocation>
        <location evidence="1">Cytoplasm</location>
    </subcellularLocation>
</comment>
<dbReference type="PANTHER" id="PTHR45994">
    <property type="entry name" value="FI21225P1"/>
    <property type="match status" value="1"/>
</dbReference>
<evidence type="ECO:0000256" key="2">
    <source>
        <dbReference type="ARBA" id="ARBA00022490"/>
    </source>
</evidence>
<dbReference type="PANTHER" id="PTHR45994:SF2">
    <property type="entry name" value="PROTEIN UNC-45 HOMOLOG B"/>
    <property type="match status" value="1"/>
</dbReference>
<organism evidence="3 4">
    <name type="scientific">Conger conger</name>
    <name type="common">Conger eel</name>
    <name type="synonym">Muraena conger</name>
    <dbReference type="NCBI Taxonomy" id="82655"/>
    <lineage>
        <taxon>Eukaryota</taxon>
        <taxon>Metazoa</taxon>
        <taxon>Chordata</taxon>
        <taxon>Craniata</taxon>
        <taxon>Vertebrata</taxon>
        <taxon>Euteleostomi</taxon>
        <taxon>Actinopterygii</taxon>
        <taxon>Neopterygii</taxon>
        <taxon>Teleostei</taxon>
        <taxon>Anguilliformes</taxon>
        <taxon>Congridae</taxon>
        <taxon>Conger</taxon>
    </lineage>
</organism>
<dbReference type="OrthoDB" id="199930at2759"/>
<keyword evidence="2" id="KW-0963">Cytoplasm</keyword>
<sequence length="139" mass="15907">MSLTNLAGLNDQLRVKILKEKALPDIENYMFEEHDQIRQAATECMCNLVVCKETVQWLEILQRLCLHDNIQIQHRGLVIVYNMMNADPELAKKLIESEILEILTVIGKQEDSPKRQEVIDVARSCLTSAMNLGIIKPFS</sequence>
<evidence type="ECO:0000256" key="1">
    <source>
        <dbReference type="ARBA" id="ARBA00004496"/>
    </source>
</evidence>
<dbReference type="SUPFAM" id="SSF48371">
    <property type="entry name" value="ARM repeat"/>
    <property type="match status" value="1"/>
</dbReference>
<keyword evidence="4" id="KW-1185">Reference proteome</keyword>
<dbReference type="AlphaFoldDB" id="A0A9Q1HUV4"/>